<evidence type="ECO:0000256" key="5">
    <source>
        <dbReference type="ARBA" id="ARBA00023251"/>
    </source>
</evidence>
<keyword evidence="6" id="KW-0813">Transport</keyword>
<evidence type="ECO:0000256" key="4">
    <source>
        <dbReference type="ARBA" id="ARBA00023136"/>
    </source>
</evidence>
<comment type="caution">
    <text evidence="8">The sequence shown here is derived from an EMBL/GenBank/DDBJ whole genome shotgun (WGS) entry which is preliminary data.</text>
</comment>
<evidence type="ECO:0000313" key="9">
    <source>
        <dbReference type="Proteomes" id="UP000598146"/>
    </source>
</evidence>
<dbReference type="PIRSF" id="PIRSF006648">
    <property type="entry name" value="DrrB"/>
    <property type="match status" value="1"/>
</dbReference>
<feature type="domain" description="ABC transmembrane type-2" evidence="7">
    <location>
        <begin position="23"/>
        <end position="251"/>
    </location>
</feature>
<dbReference type="InterPro" id="IPR047817">
    <property type="entry name" value="ABC2_TM_bact-type"/>
</dbReference>
<dbReference type="GO" id="GO:0043190">
    <property type="term" value="C:ATP-binding cassette (ABC) transporter complex"/>
    <property type="evidence" value="ECO:0007669"/>
    <property type="project" value="InterPro"/>
</dbReference>
<feature type="transmembrane region" description="Helical" evidence="6">
    <location>
        <begin position="137"/>
        <end position="158"/>
    </location>
</feature>
<evidence type="ECO:0000256" key="6">
    <source>
        <dbReference type="RuleBase" id="RU361157"/>
    </source>
</evidence>
<accession>A0A931CFG4</accession>
<evidence type="ECO:0000256" key="3">
    <source>
        <dbReference type="ARBA" id="ARBA00022989"/>
    </source>
</evidence>
<keyword evidence="2 6" id="KW-0812">Transmembrane</keyword>
<feature type="transmembrane region" description="Helical" evidence="6">
    <location>
        <begin position="21"/>
        <end position="39"/>
    </location>
</feature>
<gene>
    <name evidence="8" type="ORF">I4J89_36850</name>
</gene>
<dbReference type="AlphaFoldDB" id="A0A931CFG4"/>
<feature type="transmembrane region" description="Helical" evidence="6">
    <location>
        <begin position="178"/>
        <end position="199"/>
    </location>
</feature>
<reference evidence="8" key="1">
    <citation type="submission" date="2020-11" db="EMBL/GenBank/DDBJ databases">
        <title>Isolation and identification of active actinomycetes.</title>
        <authorList>
            <person name="Sun X."/>
        </authorList>
    </citation>
    <scope>NUCLEOTIDE SEQUENCE</scope>
    <source>
        <strain evidence="8">NEAU-A11</strain>
    </source>
</reference>
<sequence length="253" mass="27462">MKLIRDTWLILHRQMTLLLRGPAWLITGVLQPVLYLVLFGPLLKTALDARSTAEAYRTFVPGLLVMLVVFGALFAGFALIGEERAGVLERCRVTPVSRQALLLGRCLREVISLLFQATVIVLLALPFGLSVGIGELLLVYLVLTLVALAMSALSYAAALRLRSEDALGPVLNAVTQPVLLLSGILLPITAATAPVWLLMLSRANPASWTVDAVRSLFAGEYADPRVWWTLALLAVLAVAALAWTGRMFARDVH</sequence>
<dbReference type="PANTHER" id="PTHR43229">
    <property type="entry name" value="NODULATION PROTEIN J"/>
    <property type="match status" value="1"/>
</dbReference>
<keyword evidence="9" id="KW-1185">Reference proteome</keyword>
<dbReference type="PANTHER" id="PTHR43229:SF2">
    <property type="entry name" value="NODULATION PROTEIN J"/>
    <property type="match status" value="1"/>
</dbReference>
<dbReference type="Pfam" id="PF01061">
    <property type="entry name" value="ABC2_membrane"/>
    <property type="match status" value="1"/>
</dbReference>
<evidence type="ECO:0000313" key="8">
    <source>
        <dbReference type="EMBL" id="MBG0567032.1"/>
    </source>
</evidence>
<dbReference type="InterPro" id="IPR000412">
    <property type="entry name" value="ABC_2_transport"/>
</dbReference>
<dbReference type="GO" id="GO:0046677">
    <property type="term" value="P:response to antibiotic"/>
    <property type="evidence" value="ECO:0007669"/>
    <property type="project" value="UniProtKB-KW"/>
</dbReference>
<protein>
    <recommendedName>
        <fullName evidence="6">Transport permease protein</fullName>
    </recommendedName>
</protein>
<dbReference type="InterPro" id="IPR013525">
    <property type="entry name" value="ABC2_TM"/>
</dbReference>
<evidence type="ECO:0000259" key="7">
    <source>
        <dbReference type="PROSITE" id="PS51012"/>
    </source>
</evidence>
<keyword evidence="3 6" id="KW-1133">Transmembrane helix</keyword>
<feature type="transmembrane region" description="Helical" evidence="6">
    <location>
        <begin position="110"/>
        <end position="131"/>
    </location>
</feature>
<evidence type="ECO:0000256" key="2">
    <source>
        <dbReference type="ARBA" id="ARBA00022692"/>
    </source>
</evidence>
<dbReference type="RefSeq" id="WP_196418804.1">
    <property type="nucleotide sequence ID" value="NZ_JADQTO010000024.1"/>
</dbReference>
<keyword evidence="6" id="KW-1003">Cell membrane</keyword>
<dbReference type="Proteomes" id="UP000598146">
    <property type="component" value="Unassembled WGS sequence"/>
</dbReference>
<evidence type="ECO:0000256" key="1">
    <source>
        <dbReference type="ARBA" id="ARBA00004141"/>
    </source>
</evidence>
<dbReference type="EMBL" id="JADQTO010000024">
    <property type="protein sequence ID" value="MBG0567032.1"/>
    <property type="molecule type" value="Genomic_DNA"/>
</dbReference>
<keyword evidence="5" id="KW-0046">Antibiotic resistance</keyword>
<dbReference type="InterPro" id="IPR051784">
    <property type="entry name" value="Nod_factor_ABC_transporter"/>
</dbReference>
<feature type="transmembrane region" description="Helical" evidence="6">
    <location>
        <begin position="59"/>
        <end position="80"/>
    </location>
</feature>
<dbReference type="PROSITE" id="PS51012">
    <property type="entry name" value="ABC_TM2"/>
    <property type="match status" value="1"/>
</dbReference>
<name>A0A931CFG4_9ACTN</name>
<keyword evidence="4 6" id="KW-0472">Membrane</keyword>
<dbReference type="GO" id="GO:0140359">
    <property type="term" value="F:ABC-type transporter activity"/>
    <property type="evidence" value="ECO:0007669"/>
    <property type="project" value="InterPro"/>
</dbReference>
<proteinExistence type="inferred from homology"/>
<feature type="transmembrane region" description="Helical" evidence="6">
    <location>
        <begin position="226"/>
        <end position="244"/>
    </location>
</feature>
<comment type="subcellular location">
    <subcellularLocation>
        <location evidence="6">Cell membrane</location>
        <topology evidence="6">Multi-pass membrane protein</topology>
    </subcellularLocation>
    <subcellularLocation>
        <location evidence="1">Membrane</location>
        <topology evidence="1">Multi-pass membrane protein</topology>
    </subcellularLocation>
</comment>
<comment type="similarity">
    <text evidence="6">Belongs to the ABC-2 integral membrane protein family.</text>
</comment>
<organism evidence="8 9">
    <name type="scientific">Actinoplanes aureus</name>
    <dbReference type="NCBI Taxonomy" id="2792083"/>
    <lineage>
        <taxon>Bacteria</taxon>
        <taxon>Bacillati</taxon>
        <taxon>Actinomycetota</taxon>
        <taxon>Actinomycetes</taxon>
        <taxon>Micromonosporales</taxon>
        <taxon>Micromonosporaceae</taxon>
        <taxon>Actinoplanes</taxon>
    </lineage>
</organism>